<accession>A0ABY9X6T4</accession>
<evidence type="ECO:0000256" key="1">
    <source>
        <dbReference type="ARBA" id="ARBA00023015"/>
    </source>
</evidence>
<feature type="domain" description="HTH arsR-type" evidence="4">
    <location>
        <begin position="13"/>
        <end position="92"/>
    </location>
</feature>
<reference evidence="5 6" key="1">
    <citation type="submission" date="2019-08" db="EMBL/GenBank/DDBJ databases">
        <title>Archangium and Cystobacter genomes.</title>
        <authorList>
            <person name="Chen I.-C.K."/>
            <person name="Wielgoss S."/>
        </authorList>
    </citation>
    <scope>NUCLEOTIDE SEQUENCE [LARGE SCALE GENOMIC DNA]</scope>
    <source>
        <strain evidence="5 6">Cbm 6</strain>
    </source>
</reference>
<dbReference type="InterPro" id="IPR011991">
    <property type="entry name" value="ArsR-like_HTH"/>
</dbReference>
<dbReference type="RefSeq" id="WP_395810995.1">
    <property type="nucleotide sequence ID" value="NZ_CP043494.1"/>
</dbReference>
<sequence length="205" mass="21995">MTLPRNSARTSQRALDALTSPARHEVLGALAEGPATVRVLAERLGRSRQALYHHLDVLERAGVVQVAGEVGEGRGREKVYGVRPEGLQLTDAPASRGEVRAAVRASQAMLRLTAREVAAAILASGLRRDGPERELVAVRAKVRLSPQKLRQLNEHLDAIHTVLTSTADAGKEDALYAVTLVLTSAREAGLGDATRKRAPARRSGR</sequence>
<evidence type="ECO:0000313" key="6">
    <source>
        <dbReference type="Proteomes" id="UP001611383"/>
    </source>
</evidence>
<dbReference type="Pfam" id="PF12840">
    <property type="entry name" value="HTH_20"/>
    <property type="match status" value="1"/>
</dbReference>
<organism evidence="5 6">
    <name type="scientific">Archangium minus</name>
    <dbReference type="NCBI Taxonomy" id="83450"/>
    <lineage>
        <taxon>Bacteria</taxon>
        <taxon>Pseudomonadati</taxon>
        <taxon>Myxococcota</taxon>
        <taxon>Myxococcia</taxon>
        <taxon>Myxococcales</taxon>
        <taxon>Cystobacterineae</taxon>
        <taxon>Archangiaceae</taxon>
        <taxon>Archangium</taxon>
    </lineage>
</organism>
<gene>
    <name evidence="5" type="ORF">F0U60_48510</name>
</gene>
<evidence type="ECO:0000256" key="2">
    <source>
        <dbReference type="ARBA" id="ARBA00023125"/>
    </source>
</evidence>
<keyword evidence="1" id="KW-0805">Transcription regulation</keyword>
<name>A0ABY9X6T4_9BACT</name>
<dbReference type="SUPFAM" id="SSF46785">
    <property type="entry name" value="Winged helix' DNA-binding domain"/>
    <property type="match status" value="1"/>
</dbReference>
<keyword evidence="3" id="KW-0804">Transcription</keyword>
<dbReference type="InterPro" id="IPR051081">
    <property type="entry name" value="HTH_MetalResp_TranReg"/>
</dbReference>
<keyword evidence="6" id="KW-1185">Reference proteome</keyword>
<protein>
    <submittedName>
        <fullName evidence="5">Winged helix-turn-helix transcriptional regulator</fullName>
    </submittedName>
</protein>
<dbReference type="InterPro" id="IPR036390">
    <property type="entry name" value="WH_DNA-bd_sf"/>
</dbReference>
<dbReference type="Gene3D" id="1.10.10.10">
    <property type="entry name" value="Winged helix-like DNA-binding domain superfamily/Winged helix DNA-binding domain"/>
    <property type="match status" value="1"/>
</dbReference>
<evidence type="ECO:0000259" key="4">
    <source>
        <dbReference type="SMART" id="SM00418"/>
    </source>
</evidence>
<dbReference type="CDD" id="cd00090">
    <property type="entry name" value="HTH_ARSR"/>
    <property type="match status" value="1"/>
</dbReference>
<evidence type="ECO:0000313" key="5">
    <source>
        <dbReference type="EMBL" id="WNG51107.1"/>
    </source>
</evidence>
<dbReference type="InterPro" id="IPR001845">
    <property type="entry name" value="HTH_ArsR_DNA-bd_dom"/>
</dbReference>
<dbReference type="PANTHER" id="PTHR33154:SF33">
    <property type="entry name" value="TRANSCRIPTIONAL REPRESSOR SDPR"/>
    <property type="match status" value="1"/>
</dbReference>
<dbReference type="InterPro" id="IPR036388">
    <property type="entry name" value="WH-like_DNA-bd_sf"/>
</dbReference>
<evidence type="ECO:0000256" key="3">
    <source>
        <dbReference type="ARBA" id="ARBA00023163"/>
    </source>
</evidence>
<dbReference type="EMBL" id="CP043494">
    <property type="protein sequence ID" value="WNG51107.1"/>
    <property type="molecule type" value="Genomic_DNA"/>
</dbReference>
<dbReference type="Proteomes" id="UP001611383">
    <property type="component" value="Chromosome"/>
</dbReference>
<keyword evidence="2" id="KW-0238">DNA-binding</keyword>
<dbReference type="SMART" id="SM00418">
    <property type="entry name" value="HTH_ARSR"/>
    <property type="match status" value="1"/>
</dbReference>
<dbReference type="PANTHER" id="PTHR33154">
    <property type="entry name" value="TRANSCRIPTIONAL REGULATOR, ARSR FAMILY"/>
    <property type="match status" value="1"/>
</dbReference>
<proteinExistence type="predicted"/>